<name>A0A7D9EQQ1_PARCT</name>
<dbReference type="OrthoDB" id="6422898at2759"/>
<keyword evidence="2" id="KW-1185">Reference proteome</keyword>
<proteinExistence type="predicted"/>
<dbReference type="Proteomes" id="UP001152795">
    <property type="component" value="Unassembled WGS sequence"/>
</dbReference>
<accession>A0A7D9EQQ1</accession>
<reference evidence="1" key="1">
    <citation type="submission" date="2020-04" db="EMBL/GenBank/DDBJ databases">
        <authorList>
            <person name="Alioto T."/>
            <person name="Alioto T."/>
            <person name="Gomez Garrido J."/>
        </authorList>
    </citation>
    <scope>NUCLEOTIDE SEQUENCE</scope>
    <source>
        <strain evidence="1">A484AB</strain>
    </source>
</reference>
<dbReference type="EMBL" id="CACRXK020007916">
    <property type="protein sequence ID" value="CAB4013521.1"/>
    <property type="molecule type" value="Genomic_DNA"/>
</dbReference>
<evidence type="ECO:0000313" key="1">
    <source>
        <dbReference type="EMBL" id="CAB4013521.1"/>
    </source>
</evidence>
<protein>
    <submittedName>
        <fullName evidence="1">Uncharacterized protein</fullName>
    </submittedName>
</protein>
<comment type="caution">
    <text evidence="1">The sequence shown here is derived from an EMBL/GenBank/DDBJ whole genome shotgun (WGS) entry which is preliminary data.</text>
</comment>
<evidence type="ECO:0000313" key="2">
    <source>
        <dbReference type="Proteomes" id="UP001152795"/>
    </source>
</evidence>
<dbReference type="AlphaFoldDB" id="A0A7D9EQQ1"/>
<sequence>MIKLVFPTTSDSGIEVKFKTDMMYLPSGYYTLEKLISTLNAYVSEYDVRFTILNSGRIGVTYSIEREYWYSDVHIKKATSDAPVQVFQTFTQNTDEGNEFEMVFTETLEYMLGLRKIIVHPSVEKTKEDFNAGAFFFDNAIKPPHEWYHFMNKANKKGDNNFACSFMAEALPDISNGVDKMFIYCDQVEMSIVGDTYASLLAIVPLKGEDRGSGALCVYTPPDTRRRLIKSKIDQFKIGIYDTTHTLIPFSSGTINIECIIE</sequence>
<gene>
    <name evidence="1" type="ORF">PACLA_8A085142</name>
</gene>
<organism evidence="1 2">
    <name type="scientific">Paramuricea clavata</name>
    <name type="common">Red gorgonian</name>
    <name type="synonym">Violescent sea-whip</name>
    <dbReference type="NCBI Taxonomy" id="317549"/>
    <lineage>
        <taxon>Eukaryota</taxon>
        <taxon>Metazoa</taxon>
        <taxon>Cnidaria</taxon>
        <taxon>Anthozoa</taxon>
        <taxon>Octocorallia</taxon>
        <taxon>Malacalcyonacea</taxon>
        <taxon>Plexauridae</taxon>
        <taxon>Paramuricea</taxon>
    </lineage>
</organism>